<dbReference type="Gene3D" id="3.30.70.1120">
    <property type="entry name" value="TT1725-like"/>
    <property type="match status" value="1"/>
</dbReference>
<protein>
    <recommendedName>
        <fullName evidence="3">DUF503 domain-containing protein</fullName>
    </recommendedName>
</protein>
<dbReference type="SUPFAM" id="SSF103007">
    <property type="entry name" value="Hypothetical protein TT1725"/>
    <property type="match status" value="1"/>
</dbReference>
<dbReference type="InterPro" id="IPR036746">
    <property type="entry name" value="TT1725-like_sf"/>
</dbReference>
<dbReference type="Proteomes" id="UP000191931">
    <property type="component" value="Unassembled WGS sequence"/>
</dbReference>
<name>A0A1W1H641_9BACT</name>
<dbReference type="AlphaFoldDB" id="A0A1W1H641"/>
<evidence type="ECO:0000313" key="1">
    <source>
        <dbReference type="EMBL" id="SLM27855.1"/>
    </source>
</evidence>
<reference evidence="1 2" key="1">
    <citation type="submission" date="2017-03" db="EMBL/GenBank/DDBJ databases">
        <authorList>
            <person name="Afonso C.L."/>
            <person name="Miller P.J."/>
            <person name="Scott M.A."/>
            <person name="Spackman E."/>
            <person name="Goraichik I."/>
            <person name="Dimitrov K.M."/>
            <person name="Suarez D.L."/>
            <person name="Swayne D.E."/>
        </authorList>
    </citation>
    <scope>NUCLEOTIDE SEQUENCE [LARGE SCALE GENOMIC DNA]</scope>
    <source>
        <strain evidence="1">PRJEB14757</strain>
    </source>
</reference>
<gene>
    <name evidence="1" type="ORF">MTBBW1_1160005</name>
</gene>
<dbReference type="RefSeq" id="WP_080804303.1">
    <property type="nucleotide sequence ID" value="NZ_LT828546.1"/>
</dbReference>
<dbReference type="OrthoDB" id="9809023at2"/>
<dbReference type="PANTHER" id="PTHR36441:SF1">
    <property type="entry name" value="DUF503 DOMAIN-CONTAINING PROTEIN"/>
    <property type="match status" value="1"/>
</dbReference>
<dbReference type="InterPro" id="IPR007546">
    <property type="entry name" value="DUF503"/>
</dbReference>
<keyword evidence="2" id="KW-1185">Reference proteome</keyword>
<dbReference type="Pfam" id="PF04456">
    <property type="entry name" value="DUF503"/>
    <property type="match status" value="1"/>
</dbReference>
<evidence type="ECO:0008006" key="3">
    <source>
        <dbReference type="Google" id="ProtNLM"/>
    </source>
</evidence>
<dbReference type="STRING" id="1246637.MTBBW1_1160005"/>
<dbReference type="PANTHER" id="PTHR36441">
    <property type="entry name" value="HYPOTHETICAL CYTOSOLIC PROTEIN"/>
    <property type="match status" value="1"/>
</dbReference>
<sequence length="95" mass="10479">MVIGTGRVLLKLHGVKSLKEKRKIVKSITGRIKNSFNASVAEVGLNDIHERAEIGFSLTGNDQSMINSVIDKIFNKIDAAGLAEIIETDFEIFTY</sequence>
<accession>A0A1W1H641</accession>
<dbReference type="EMBL" id="FWEV01000020">
    <property type="protein sequence ID" value="SLM27855.1"/>
    <property type="molecule type" value="Genomic_DNA"/>
</dbReference>
<proteinExistence type="predicted"/>
<evidence type="ECO:0000313" key="2">
    <source>
        <dbReference type="Proteomes" id="UP000191931"/>
    </source>
</evidence>
<organism evidence="1 2">
    <name type="scientific">Desulfamplus magnetovallimortis</name>
    <dbReference type="NCBI Taxonomy" id="1246637"/>
    <lineage>
        <taxon>Bacteria</taxon>
        <taxon>Pseudomonadati</taxon>
        <taxon>Thermodesulfobacteriota</taxon>
        <taxon>Desulfobacteria</taxon>
        <taxon>Desulfobacterales</taxon>
        <taxon>Desulfobacteraceae</taxon>
        <taxon>Desulfamplus</taxon>
    </lineage>
</organism>